<protein>
    <submittedName>
        <fullName evidence="2">Uncharacterized protein</fullName>
    </submittedName>
</protein>
<evidence type="ECO:0000313" key="2">
    <source>
        <dbReference type="EMBL" id="ACN25880.1"/>
    </source>
</evidence>
<dbReference type="AlphaFoldDB" id="C0HFS7"/>
<dbReference type="EMBL" id="BT061183">
    <property type="protein sequence ID" value="ACN25880.1"/>
    <property type="molecule type" value="mRNA"/>
</dbReference>
<proteinExistence type="evidence at transcript level"/>
<dbReference type="HOGENOM" id="CLU_2430327_0_0_1"/>
<dbReference type="GeneID" id="100381404"/>
<accession>C0HFS7</accession>
<name>C0HFS7_MAIZE</name>
<dbReference type="KEGG" id="zma:100381404"/>
<evidence type="ECO:0000256" key="1">
    <source>
        <dbReference type="SAM" id="MobiDB-lite"/>
    </source>
</evidence>
<organism evidence="2">
    <name type="scientific">Zea mays</name>
    <name type="common">Maize</name>
    <dbReference type="NCBI Taxonomy" id="4577"/>
    <lineage>
        <taxon>Eukaryota</taxon>
        <taxon>Viridiplantae</taxon>
        <taxon>Streptophyta</taxon>
        <taxon>Embryophyta</taxon>
        <taxon>Tracheophyta</taxon>
        <taxon>Spermatophyta</taxon>
        <taxon>Magnoliopsida</taxon>
        <taxon>Liliopsida</taxon>
        <taxon>Poales</taxon>
        <taxon>Poaceae</taxon>
        <taxon>PACMAD clade</taxon>
        <taxon>Panicoideae</taxon>
        <taxon>Andropogonodae</taxon>
        <taxon>Andropogoneae</taxon>
        <taxon>Tripsacinae</taxon>
        <taxon>Zea</taxon>
    </lineage>
</organism>
<reference evidence="2" key="1">
    <citation type="journal article" date="2009" name="PLoS Genet.">
        <title>Sequencing, mapping, and analysis of 27,455 maize full-length cDNAs.</title>
        <authorList>
            <person name="Soderlund C."/>
            <person name="Descour A."/>
            <person name="Kudrna D."/>
            <person name="Bomhoff M."/>
            <person name="Boyd L."/>
            <person name="Currie J."/>
            <person name="Angelova A."/>
            <person name="Collura K."/>
            <person name="Wissotski M."/>
            <person name="Ashley E."/>
            <person name="Morrow D."/>
            <person name="Fernandes J."/>
            <person name="Walbot V."/>
            <person name="Yu Y."/>
        </authorList>
    </citation>
    <scope>NUCLEOTIDE SEQUENCE</scope>
    <source>
        <strain evidence="2">B73</strain>
    </source>
</reference>
<sequence length="91" mass="10335">MSDRRRPENQTRTGGSVRTLDAGAPPRTRSPIFASSAPFLLIPSLLRFVVTAKVRQRWLQHVISSYFCSVSCSCRSMRILISRYLMGNFDL</sequence>
<dbReference type="RefSeq" id="NP_001167716.1">
    <property type="nucleotide sequence ID" value="NM_001174245.1"/>
</dbReference>
<feature type="region of interest" description="Disordered" evidence="1">
    <location>
        <begin position="1"/>
        <end position="26"/>
    </location>
</feature>